<dbReference type="FunFam" id="1.10.730.10:FF:000006">
    <property type="entry name" value="Arginyl-tRNA synthetase 2, mitochondrial"/>
    <property type="match status" value="1"/>
</dbReference>
<dbReference type="Gene3D" id="1.10.730.10">
    <property type="entry name" value="Isoleucyl-tRNA Synthetase, Domain 1"/>
    <property type="match status" value="1"/>
</dbReference>
<accession>A0A8H7BTG8</accession>
<dbReference type="EMBL" id="JABAYA010000039">
    <property type="protein sequence ID" value="KAF7728304.1"/>
    <property type="molecule type" value="Genomic_DNA"/>
</dbReference>
<dbReference type="GO" id="GO:0004814">
    <property type="term" value="F:arginine-tRNA ligase activity"/>
    <property type="evidence" value="ECO:0007669"/>
    <property type="project" value="UniProtKB-EC"/>
</dbReference>
<dbReference type="FunFam" id="3.40.50.620:FF:000058">
    <property type="entry name" value="Mitochondrial arginyl-tRNA synthetase"/>
    <property type="match status" value="1"/>
</dbReference>
<keyword evidence="5 10" id="KW-0067">ATP-binding</keyword>
<dbReference type="InterPro" id="IPR036695">
    <property type="entry name" value="Arg-tRNA-synth_N_sf"/>
</dbReference>
<evidence type="ECO:0000256" key="5">
    <source>
        <dbReference type="ARBA" id="ARBA00022840"/>
    </source>
</evidence>
<dbReference type="Pfam" id="PF03485">
    <property type="entry name" value="Arg_tRNA_synt_N"/>
    <property type="match status" value="1"/>
</dbReference>
<dbReference type="GO" id="GO:0005524">
    <property type="term" value="F:ATP binding"/>
    <property type="evidence" value="ECO:0007669"/>
    <property type="project" value="UniProtKB-KW"/>
</dbReference>
<dbReference type="PROSITE" id="PS00178">
    <property type="entry name" value="AA_TRNA_LIGASE_I"/>
    <property type="match status" value="1"/>
</dbReference>
<dbReference type="SUPFAM" id="SSF52374">
    <property type="entry name" value="Nucleotidylyl transferase"/>
    <property type="match status" value="1"/>
</dbReference>
<comment type="caution">
    <text evidence="13">The sequence shown here is derived from an EMBL/GenBank/DDBJ whole genome shotgun (WGS) entry which is preliminary data.</text>
</comment>
<dbReference type="InterPro" id="IPR014729">
    <property type="entry name" value="Rossmann-like_a/b/a_fold"/>
</dbReference>
<keyword evidence="4 10" id="KW-0547">Nucleotide-binding</keyword>
<evidence type="ECO:0000256" key="9">
    <source>
        <dbReference type="ARBA" id="ARBA00049339"/>
    </source>
</evidence>
<evidence type="ECO:0000256" key="2">
    <source>
        <dbReference type="ARBA" id="ARBA00012837"/>
    </source>
</evidence>
<dbReference type="PANTHER" id="PTHR11956:SF11">
    <property type="entry name" value="ARGININE--TRNA LIGASE, MITOCHONDRIAL-RELATED"/>
    <property type="match status" value="1"/>
</dbReference>
<dbReference type="PRINTS" id="PR01038">
    <property type="entry name" value="TRNASYNTHARG"/>
</dbReference>
<dbReference type="GO" id="GO:0005739">
    <property type="term" value="C:mitochondrion"/>
    <property type="evidence" value="ECO:0007669"/>
    <property type="project" value="TreeGrafter"/>
</dbReference>
<feature type="domain" description="DALR anticodon binding" evidence="11">
    <location>
        <begin position="495"/>
        <end position="610"/>
    </location>
</feature>
<dbReference type="Gene3D" id="3.40.50.620">
    <property type="entry name" value="HUPs"/>
    <property type="match status" value="1"/>
</dbReference>
<keyword evidence="7 10" id="KW-0030">Aminoacyl-tRNA synthetase</keyword>
<comment type="similarity">
    <text evidence="1 10">Belongs to the class-I aminoacyl-tRNA synthetase family.</text>
</comment>
<dbReference type="NCBIfam" id="TIGR00456">
    <property type="entry name" value="argS"/>
    <property type="match status" value="1"/>
</dbReference>
<evidence type="ECO:0000256" key="7">
    <source>
        <dbReference type="ARBA" id="ARBA00023146"/>
    </source>
</evidence>
<evidence type="ECO:0000313" key="13">
    <source>
        <dbReference type="EMBL" id="KAF7728304.1"/>
    </source>
</evidence>
<evidence type="ECO:0000256" key="8">
    <source>
        <dbReference type="ARBA" id="ARBA00033033"/>
    </source>
</evidence>
<organism evidence="13 14">
    <name type="scientific">Apophysomyces ossiformis</name>
    <dbReference type="NCBI Taxonomy" id="679940"/>
    <lineage>
        <taxon>Eukaryota</taxon>
        <taxon>Fungi</taxon>
        <taxon>Fungi incertae sedis</taxon>
        <taxon>Mucoromycota</taxon>
        <taxon>Mucoromycotina</taxon>
        <taxon>Mucoromycetes</taxon>
        <taxon>Mucorales</taxon>
        <taxon>Mucorineae</taxon>
        <taxon>Mucoraceae</taxon>
        <taxon>Apophysomyces</taxon>
    </lineage>
</organism>
<dbReference type="Pfam" id="PF00750">
    <property type="entry name" value="tRNA-synt_1d"/>
    <property type="match status" value="1"/>
</dbReference>
<dbReference type="SUPFAM" id="SSF47323">
    <property type="entry name" value="Anticodon-binding domain of a subclass of class I aminoacyl-tRNA synthetases"/>
    <property type="match status" value="1"/>
</dbReference>
<dbReference type="InterPro" id="IPR001278">
    <property type="entry name" value="Arg-tRNA-ligase"/>
</dbReference>
<protein>
    <recommendedName>
        <fullName evidence="2">arginine--tRNA ligase</fullName>
        <ecNumber evidence="2">6.1.1.19</ecNumber>
    </recommendedName>
    <alternativeName>
        <fullName evidence="8">Arginyl-tRNA synthetase</fullName>
    </alternativeName>
</protein>
<proteinExistence type="inferred from homology"/>
<dbReference type="SMART" id="SM01016">
    <property type="entry name" value="Arg_tRNA_synt_N"/>
    <property type="match status" value="1"/>
</dbReference>
<dbReference type="GO" id="GO:0032543">
    <property type="term" value="P:mitochondrial translation"/>
    <property type="evidence" value="ECO:0007669"/>
    <property type="project" value="TreeGrafter"/>
</dbReference>
<comment type="catalytic activity">
    <reaction evidence="9">
        <text>tRNA(Arg) + L-arginine + ATP = L-arginyl-tRNA(Arg) + AMP + diphosphate</text>
        <dbReference type="Rhea" id="RHEA:20301"/>
        <dbReference type="Rhea" id="RHEA-COMP:9658"/>
        <dbReference type="Rhea" id="RHEA-COMP:9673"/>
        <dbReference type="ChEBI" id="CHEBI:30616"/>
        <dbReference type="ChEBI" id="CHEBI:32682"/>
        <dbReference type="ChEBI" id="CHEBI:33019"/>
        <dbReference type="ChEBI" id="CHEBI:78442"/>
        <dbReference type="ChEBI" id="CHEBI:78513"/>
        <dbReference type="ChEBI" id="CHEBI:456215"/>
        <dbReference type="EC" id="6.1.1.19"/>
    </reaction>
</comment>
<dbReference type="InterPro" id="IPR005148">
    <property type="entry name" value="Arg-tRNA-synth_N"/>
</dbReference>
<reference evidence="13" key="1">
    <citation type="submission" date="2020-01" db="EMBL/GenBank/DDBJ databases">
        <title>Genome Sequencing of Three Apophysomyces-Like Fungal Strains Confirms a Novel Fungal Genus in the Mucoromycota with divergent Burkholderia-like Endosymbiotic Bacteria.</title>
        <authorList>
            <person name="Stajich J.E."/>
            <person name="Macias A.M."/>
            <person name="Carter-House D."/>
            <person name="Lovett B."/>
            <person name="Kasson L.R."/>
            <person name="Berry K."/>
            <person name="Grigoriev I."/>
            <person name="Chang Y."/>
            <person name="Spatafora J."/>
            <person name="Kasson M.T."/>
        </authorList>
    </citation>
    <scope>NUCLEOTIDE SEQUENCE</scope>
    <source>
        <strain evidence="13">NRRL A-21654</strain>
    </source>
</reference>
<dbReference type="GO" id="GO:0006420">
    <property type="term" value="P:arginyl-tRNA aminoacylation"/>
    <property type="evidence" value="ECO:0007669"/>
    <property type="project" value="InterPro"/>
</dbReference>
<dbReference type="AlphaFoldDB" id="A0A8H7BTG8"/>
<keyword evidence="6 10" id="KW-0648">Protein biosynthesis</keyword>
<dbReference type="OrthoDB" id="68056at2759"/>
<sequence>MAKGKQGKKSESGDLHKITGAKLSFKRAIAKQLSKIITRFTESQLLNYLETPRTTVHGQFALPLPRLVAAQCVERHPAEWCSELASQFKADDMIEHVTPVGAFLNFRVRPTEYVRQTLLQIYQEGTSYGWASTEKEKKGTVVIDYSSPNIAKPFHAGHLRSTILGNFIKQIHQAMGYSVIGINYLGDWGKQYGLLAVGYEKYGQKEKLEEDPIQHLYEVYVKINEESKTHPEIDAEAGRYFIRMEQGEEKSLAQWREFRELSIASYATLYQRLNIHFEQYSGESQIESYIPKVYELLESRGLVTKTENGAWSVDLEKYNLGKPIVRRADGTTLYITRDLASILMRKEKFQFDKAIYVVGTEQEHHFRQVFRIADLMFGSDCIRKLCHVPFGRIQGISTRKGTAVFLQDVLNTAKEKMSHIMREDENMEKYNDILQQGVHCPSRGRLVGEEAADYTADQLGTSAVIVQDMSAKRHKDYSFSWDRMTDARGDTGVFLQYAHARVCGIERKAGVRITDQCDFSLLKEKEAFELAHMLSLFPETVHSAYQSLEPCIIVYYLFKLAHLISQTNYTLRVKDMDPKLAEARMLLFWAAKTTLGNGLRLIGLIPLERM</sequence>
<dbReference type="CDD" id="cd07956">
    <property type="entry name" value="Anticodon_Ia_Arg"/>
    <property type="match status" value="1"/>
</dbReference>
<dbReference type="Gene3D" id="3.30.1360.70">
    <property type="entry name" value="Arginyl tRNA synthetase N-terminal domain"/>
    <property type="match status" value="1"/>
</dbReference>
<evidence type="ECO:0000256" key="10">
    <source>
        <dbReference type="RuleBase" id="RU363038"/>
    </source>
</evidence>
<evidence type="ECO:0000313" key="14">
    <source>
        <dbReference type="Proteomes" id="UP000605846"/>
    </source>
</evidence>
<dbReference type="Proteomes" id="UP000605846">
    <property type="component" value="Unassembled WGS sequence"/>
</dbReference>
<evidence type="ECO:0000256" key="3">
    <source>
        <dbReference type="ARBA" id="ARBA00022598"/>
    </source>
</evidence>
<gene>
    <name evidence="13" type="primary">RARS2_2</name>
    <name evidence="13" type="ORF">EC973_006245</name>
</gene>
<dbReference type="SMART" id="SM00836">
    <property type="entry name" value="DALR_1"/>
    <property type="match status" value="1"/>
</dbReference>
<keyword evidence="14" id="KW-1185">Reference proteome</keyword>
<dbReference type="PANTHER" id="PTHR11956">
    <property type="entry name" value="ARGINYL-TRNA SYNTHETASE"/>
    <property type="match status" value="1"/>
</dbReference>
<dbReference type="InterPro" id="IPR008909">
    <property type="entry name" value="DALR_anticod-bd"/>
</dbReference>
<evidence type="ECO:0000256" key="4">
    <source>
        <dbReference type="ARBA" id="ARBA00022741"/>
    </source>
</evidence>
<dbReference type="InterPro" id="IPR009080">
    <property type="entry name" value="tRNAsynth_Ia_anticodon-bd"/>
</dbReference>
<dbReference type="InterPro" id="IPR035684">
    <property type="entry name" value="ArgRS_core"/>
</dbReference>
<evidence type="ECO:0000259" key="12">
    <source>
        <dbReference type="SMART" id="SM01016"/>
    </source>
</evidence>
<evidence type="ECO:0000259" key="11">
    <source>
        <dbReference type="SMART" id="SM00836"/>
    </source>
</evidence>
<name>A0A8H7BTG8_9FUNG</name>
<evidence type="ECO:0000256" key="6">
    <source>
        <dbReference type="ARBA" id="ARBA00022917"/>
    </source>
</evidence>
<feature type="domain" description="Arginyl tRNA synthetase N-terminal" evidence="12">
    <location>
        <begin position="27"/>
        <end position="108"/>
    </location>
</feature>
<dbReference type="Pfam" id="PF05746">
    <property type="entry name" value="DALR_1"/>
    <property type="match status" value="1"/>
</dbReference>
<dbReference type="EC" id="6.1.1.19" evidence="2"/>
<keyword evidence="3 10" id="KW-0436">Ligase</keyword>
<evidence type="ECO:0000256" key="1">
    <source>
        <dbReference type="ARBA" id="ARBA00005594"/>
    </source>
</evidence>
<dbReference type="SUPFAM" id="SSF55190">
    <property type="entry name" value="Arginyl-tRNA synthetase (ArgRS), N-terminal 'additional' domain"/>
    <property type="match status" value="1"/>
</dbReference>
<dbReference type="InterPro" id="IPR001412">
    <property type="entry name" value="aa-tRNA-synth_I_CS"/>
</dbReference>